<dbReference type="PANTHER" id="PTHR43736:SF4">
    <property type="entry name" value="SLR1690 PROTEIN"/>
    <property type="match status" value="1"/>
</dbReference>
<comment type="caution">
    <text evidence="3">The sequence shown here is derived from an EMBL/GenBank/DDBJ whole genome shotgun (WGS) entry which is preliminary data.</text>
</comment>
<keyword evidence="5" id="KW-1185">Reference proteome</keyword>
<accession>A0A2P8C646</accession>
<dbReference type="InterPro" id="IPR015797">
    <property type="entry name" value="NUDIX_hydrolase-like_dom_sf"/>
</dbReference>
<evidence type="ECO:0000313" key="4">
    <source>
        <dbReference type="Proteomes" id="UP000240621"/>
    </source>
</evidence>
<dbReference type="SUPFAM" id="SSF46785">
    <property type="entry name" value="Winged helix' DNA-binding domain"/>
    <property type="match status" value="1"/>
</dbReference>
<dbReference type="Gene3D" id="1.10.10.10">
    <property type="entry name" value="Winged helix-like DNA-binding domain superfamily/Winged helix DNA-binding domain"/>
    <property type="match status" value="1"/>
</dbReference>
<dbReference type="InterPro" id="IPR036388">
    <property type="entry name" value="WH-like_DNA-bd_sf"/>
</dbReference>
<proteinExistence type="predicted"/>
<dbReference type="InterPro" id="IPR036390">
    <property type="entry name" value="WH_DNA-bd_sf"/>
</dbReference>
<evidence type="ECO:0000259" key="1">
    <source>
        <dbReference type="PROSITE" id="PS51462"/>
    </source>
</evidence>
<evidence type="ECO:0000313" key="5">
    <source>
        <dbReference type="Proteomes" id="UP000396862"/>
    </source>
</evidence>
<gene>
    <name evidence="3" type="ORF">CLV93_11611</name>
    <name evidence="2" type="ORF">JCM18694_32740</name>
</gene>
<evidence type="ECO:0000313" key="3">
    <source>
        <dbReference type="EMBL" id="PSK80432.1"/>
    </source>
</evidence>
<dbReference type="AlphaFoldDB" id="A0A2P8C646"/>
<dbReference type="SUPFAM" id="SSF55811">
    <property type="entry name" value="Nudix"/>
    <property type="match status" value="1"/>
</dbReference>
<dbReference type="Gene3D" id="3.90.79.10">
    <property type="entry name" value="Nucleoside Triphosphate Pyrophosphohydrolase"/>
    <property type="match status" value="1"/>
</dbReference>
<feature type="domain" description="Nudix hydrolase" evidence="1">
    <location>
        <begin position="1"/>
        <end position="139"/>
    </location>
</feature>
<dbReference type="PROSITE" id="PS51462">
    <property type="entry name" value="NUDIX"/>
    <property type="match status" value="1"/>
</dbReference>
<dbReference type="Proteomes" id="UP000396862">
    <property type="component" value="Unassembled WGS sequence"/>
</dbReference>
<sequence>MNEILPNISIDNAIFGFANGELKILLIKRDKQPELDRWSLPGGYVYYNENMDDASRRLLHELTGISNLFLSRVDVFGDTDRYPDRRVISVLYCALVKPEQFELLAGAHAKKVKWFEVKGIKKLPFDHNNMIDTALSWLRDEIWRKPVLINLLPEKFPLNQMHDLFQAFLHETIDNRNFRKKVISQELVERLNEKTTGGKQRPAYLYRLKRK</sequence>
<dbReference type="OrthoDB" id="9786141at2"/>
<evidence type="ECO:0000313" key="2">
    <source>
        <dbReference type="EMBL" id="GET23028.1"/>
    </source>
</evidence>
<dbReference type="EMBL" id="BLAU01000001">
    <property type="protein sequence ID" value="GET23028.1"/>
    <property type="molecule type" value="Genomic_DNA"/>
</dbReference>
<dbReference type="PANTHER" id="PTHR43736">
    <property type="entry name" value="ADP-RIBOSE PYROPHOSPHATASE"/>
    <property type="match status" value="1"/>
</dbReference>
<dbReference type="InterPro" id="IPR054105">
    <property type="entry name" value="WHD_NrtR"/>
</dbReference>
<protein>
    <submittedName>
        <fullName evidence="3">8-oxo-dGTP diphosphatase</fullName>
    </submittedName>
    <submittedName>
        <fullName evidence="2">DNA mismatch repair protein MutT</fullName>
    </submittedName>
</protein>
<dbReference type="InterPro" id="IPR000086">
    <property type="entry name" value="NUDIX_hydrolase_dom"/>
</dbReference>
<dbReference type="CDD" id="cd18873">
    <property type="entry name" value="NUDIX_NadM_like"/>
    <property type="match status" value="1"/>
</dbReference>
<dbReference type="Pfam" id="PF21906">
    <property type="entry name" value="WHD_NrtR"/>
    <property type="match status" value="1"/>
</dbReference>
<dbReference type="RefSeq" id="WP_106543832.1">
    <property type="nucleotide sequence ID" value="NZ_BLAU01000001.1"/>
</dbReference>
<dbReference type="Pfam" id="PF00293">
    <property type="entry name" value="NUDIX"/>
    <property type="match status" value="1"/>
</dbReference>
<name>A0A2P8C646_9BACT</name>
<dbReference type="EMBL" id="PYGC01000016">
    <property type="protein sequence ID" value="PSK80432.1"/>
    <property type="molecule type" value="Genomic_DNA"/>
</dbReference>
<reference evidence="2 5" key="2">
    <citation type="submission" date="2019-10" db="EMBL/GenBank/DDBJ databases">
        <title>Prolixibacter strains distinguished by the presence of nitrate reductase genes were adept at nitrate-dependent anaerobic corrosion of metallic iron and carbon steel.</title>
        <authorList>
            <person name="Iino T."/>
            <person name="Shono N."/>
            <person name="Ito K."/>
            <person name="Nakamura R."/>
            <person name="Sueoka K."/>
            <person name="Harayama S."/>
            <person name="Ohkuma M."/>
        </authorList>
    </citation>
    <scope>NUCLEOTIDE SEQUENCE [LARGE SCALE GENOMIC DNA]</scope>
    <source>
        <strain evidence="2 5">MIC1-1</strain>
    </source>
</reference>
<organism evidence="3 4">
    <name type="scientific">Prolixibacter denitrificans</name>
    <dbReference type="NCBI Taxonomy" id="1541063"/>
    <lineage>
        <taxon>Bacteria</taxon>
        <taxon>Pseudomonadati</taxon>
        <taxon>Bacteroidota</taxon>
        <taxon>Bacteroidia</taxon>
        <taxon>Marinilabiliales</taxon>
        <taxon>Prolixibacteraceae</taxon>
        <taxon>Prolixibacter</taxon>
    </lineage>
</organism>
<reference evidence="3 4" key="1">
    <citation type="submission" date="2018-03" db="EMBL/GenBank/DDBJ databases">
        <title>Genomic Encyclopedia of Archaeal and Bacterial Type Strains, Phase II (KMG-II): from individual species to whole genera.</title>
        <authorList>
            <person name="Goeker M."/>
        </authorList>
    </citation>
    <scope>NUCLEOTIDE SEQUENCE [LARGE SCALE GENOMIC DNA]</scope>
    <source>
        <strain evidence="3 4">DSM 27267</strain>
    </source>
</reference>
<dbReference type="Proteomes" id="UP000240621">
    <property type="component" value="Unassembled WGS sequence"/>
</dbReference>